<dbReference type="InterPro" id="IPR001466">
    <property type="entry name" value="Beta-lactam-related"/>
</dbReference>
<sequence length="417" mass="44479">MTETLIRPTRRGLILGAGALTAACATTRPSARSDAARFPATQAVLDGWVAAGKVPGATVGLRNADGTNAWLQAGRLDHDPASRPVDRNSLFRIYSMTKPITGAATALLIEDGRLTLDTPVADFVPELARVQVATSPLRSLDARAPTTVMTVRHLLTHTAGFIYHFYGDQPVAAAYRRAGIFPVTGYNLSTDPLDGPKVRDLDEMARRLGEIPLVADPGTAYAYSLSLDVMGLVIQRASGMAFPDFVQRRLFDPIGMDDTIWQLRPGDSARFSALYDYKDGGRVARDDPRNSDYARPVTLFAGGAGLVSSTQDYLAFLTTILDGGRAGRVTVMKPETARLIRTDILPTAVPEAEGQGHGFAGSVDRTTGEYGWSGAAGTVAWLDPSAGTAVTVMLQRFNQAIDVDGDIREALALDAGA</sequence>
<dbReference type="PROSITE" id="PS51257">
    <property type="entry name" value="PROKAR_LIPOPROTEIN"/>
    <property type="match status" value="1"/>
</dbReference>
<dbReference type="Proteomes" id="UP000545037">
    <property type="component" value="Unassembled WGS sequence"/>
</dbReference>
<dbReference type="PROSITE" id="PS51318">
    <property type="entry name" value="TAT"/>
    <property type="match status" value="1"/>
</dbReference>
<dbReference type="AlphaFoldDB" id="A0A7W9CJS9"/>
<name>A0A7W9CJS9_9CAUL</name>
<proteinExistence type="predicted"/>
<dbReference type="RefSeq" id="WP_183213950.1">
    <property type="nucleotide sequence ID" value="NZ_JACHOR010000004.1"/>
</dbReference>
<dbReference type="InterPro" id="IPR050789">
    <property type="entry name" value="Diverse_Enzym_Activities"/>
</dbReference>
<dbReference type="PANTHER" id="PTHR43283:SF3">
    <property type="entry name" value="BETA-LACTAMASE FAMILY PROTEIN (AFU_ORTHOLOGUE AFUA_5G07500)"/>
    <property type="match status" value="1"/>
</dbReference>
<evidence type="ECO:0000313" key="2">
    <source>
        <dbReference type="EMBL" id="MBB5746993.1"/>
    </source>
</evidence>
<dbReference type="InterPro" id="IPR006311">
    <property type="entry name" value="TAT_signal"/>
</dbReference>
<feature type="domain" description="Beta-lactamase-related" evidence="1">
    <location>
        <begin position="49"/>
        <end position="409"/>
    </location>
</feature>
<dbReference type="Pfam" id="PF00144">
    <property type="entry name" value="Beta-lactamase"/>
    <property type="match status" value="1"/>
</dbReference>
<reference evidence="2 3" key="1">
    <citation type="submission" date="2020-08" db="EMBL/GenBank/DDBJ databases">
        <title>Genomic Encyclopedia of Type Strains, Phase IV (KMG-IV): sequencing the most valuable type-strain genomes for metagenomic binning, comparative biology and taxonomic classification.</title>
        <authorList>
            <person name="Goeker M."/>
        </authorList>
    </citation>
    <scope>NUCLEOTIDE SEQUENCE [LARGE SCALE GENOMIC DNA]</scope>
    <source>
        <strain evidence="2 3">DSM 4737</strain>
    </source>
</reference>
<accession>A0A7W9CJS9</accession>
<dbReference type="Gene3D" id="3.40.710.10">
    <property type="entry name" value="DD-peptidase/beta-lactamase superfamily"/>
    <property type="match status" value="1"/>
</dbReference>
<dbReference type="PANTHER" id="PTHR43283">
    <property type="entry name" value="BETA-LACTAMASE-RELATED"/>
    <property type="match status" value="1"/>
</dbReference>
<evidence type="ECO:0000259" key="1">
    <source>
        <dbReference type="Pfam" id="PF00144"/>
    </source>
</evidence>
<dbReference type="SUPFAM" id="SSF56601">
    <property type="entry name" value="beta-lactamase/transpeptidase-like"/>
    <property type="match status" value="1"/>
</dbReference>
<comment type="caution">
    <text evidence="2">The sequence shown here is derived from an EMBL/GenBank/DDBJ whole genome shotgun (WGS) entry which is preliminary data.</text>
</comment>
<gene>
    <name evidence="2" type="ORF">GGR13_002600</name>
</gene>
<organism evidence="2 3">
    <name type="scientific">Brevundimonas variabilis</name>
    <dbReference type="NCBI Taxonomy" id="74312"/>
    <lineage>
        <taxon>Bacteria</taxon>
        <taxon>Pseudomonadati</taxon>
        <taxon>Pseudomonadota</taxon>
        <taxon>Alphaproteobacteria</taxon>
        <taxon>Caulobacterales</taxon>
        <taxon>Caulobacteraceae</taxon>
        <taxon>Brevundimonas</taxon>
    </lineage>
</organism>
<dbReference type="EMBL" id="JACHOR010000004">
    <property type="protein sequence ID" value="MBB5746993.1"/>
    <property type="molecule type" value="Genomic_DNA"/>
</dbReference>
<dbReference type="InterPro" id="IPR012338">
    <property type="entry name" value="Beta-lactam/transpept-like"/>
</dbReference>
<evidence type="ECO:0000313" key="3">
    <source>
        <dbReference type="Proteomes" id="UP000545037"/>
    </source>
</evidence>
<protein>
    <submittedName>
        <fullName evidence="2">CubicO group peptidase (Beta-lactamase class C family)</fullName>
    </submittedName>
</protein>
<keyword evidence="3" id="KW-1185">Reference proteome</keyword>